<dbReference type="Pfam" id="PF01428">
    <property type="entry name" value="zf-AN1"/>
    <property type="match status" value="2"/>
</dbReference>
<keyword evidence="3" id="KW-0862">Zinc</keyword>
<dbReference type="InterPro" id="IPR035896">
    <property type="entry name" value="AN1-like_Znf"/>
</dbReference>
<protein>
    <recommendedName>
        <fullName evidence="6">AN1-type domain-containing protein</fullName>
    </recommendedName>
</protein>
<dbReference type="PROSITE" id="PS51039">
    <property type="entry name" value="ZF_AN1"/>
    <property type="match status" value="1"/>
</dbReference>
<name>A0A316W0L4_9BASI</name>
<dbReference type="GO" id="GO:0008270">
    <property type="term" value="F:zinc ion binding"/>
    <property type="evidence" value="ECO:0007669"/>
    <property type="project" value="UniProtKB-KW"/>
</dbReference>
<proteinExistence type="predicted"/>
<dbReference type="InParanoid" id="A0A316W0L4"/>
<evidence type="ECO:0000256" key="2">
    <source>
        <dbReference type="ARBA" id="ARBA00022771"/>
    </source>
</evidence>
<sequence length="314" mass="33566">MTAPNPQLMFIGQQCTLADCRQSDFLPLKCAYCHDPYCSSHFDVSVHKCSAGTKALSEADVRRPLCPLCGEAPAWKRGSESAEAALTKHLTAQQEWEWHTECIALDSDGTRREAIGHAANQQSVKRMCAEKRCKKHLMVDIVCPSCKASFCPSHRTPQSHACPASSTSAAHPKPSISSMSATSQAHTGRTIGTGGAGDSAKSRLLNLVPGQDAKKSAGVAKSNSKQADNGDATGSIGQKSSSNNLLKAIPGTSSNKVDKRILAEQNSLLKALERKRELGILSESEKLKLAQIVAVRESSRRRGLADAKEDCTVA</sequence>
<organism evidence="7 8">
    <name type="scientific">Ceraceosorus guamensis</name>
    <dbReference type="NCBI Taxonomy" id="1522189"/>
    <lineage>
        <taxon>Eukaryota</taxon>
        <taxon>Fungi</taxon>
        <taxon>Dikarya</taxon>
        <taxon>Basidiomycota</taxon>
        <taxon>Ustilaginomycotina</taxon>
        <taxon>Exobasidiomycetes</taxon>
        <taxon>Ceraceosorales</taxon>
        <taxon>Ceraceosoraceae</taxon>
        <taxon>Ceraceosorus</taxon>
    </lineage>
</organism>
<feature type="compositionally biased region" description="Polar residues" evidence="5">
    <location>
        <begin position="235"/>
        <end position="251"/>
    </location>
</feature>
<evidence type="ECO:0000256" key="4">
    <source>
        <dbReference type="PROSITE-ProRule" id="PRU00449"/>
    </source>
</evidence>
<evidence type="ECO:0000313" key="8">
    <source>
        <dbReference type="Proteomes" id="UP000245783"/>
    </source>
</evidence>
<dbReference type="EMBL" id="KZ819384">
    <property type="protein sequence ID" value="PWN42081.1"/>
    <property type="molecule type" value="Genomic_DNA"/>
</dbReference>
<evidence type="ECO:0000256" key="3">
    <source>
        <dbReference type="ARBA" id="ARBA00022833"/>
    </source>
</evidence>
<dbReference type="STRING" id="1522189.A0A316W0L4"/>
<gene>
    <name evidence="7" type="ORF">IE81DRAFT_290887</name>
</gene>
<keyword evidence="1" id="KW-0479">Metal-binding</keyword>
<dbReference type="Proteomes" id="UP000245783">
    <property type="component" value="Unassembled WGS sequence"/>
</dbReference>
<dbReference type="GO" id="GO:0005737">
    <property type="term" value="C:cytoplasm"/>
    <property type="evidence" value="ECO:0007669"/>
    <property type="project" value="TreeGrafter"/>
</dbReference>
<feature type="compositionally biased region" description="Polar residues" evidence="5">
    <location>
        <begin position="157"/>
        <end position="187"/>
    </location>
</feature>
<dbReference type="PANTHER" id="PTHR14677">
    <property type="entry name" value="ARSENITE INDUCUBLE RNA ASSOCIATED PROTEIN AIP-1-RELATED"/>
    <property type="match status" value="1"/>
</dbReference>
<dbReference type="PANTHER" id="PTHR14677:SF40">
    <property type="entry name" value="CDC48-ASSOCIATED UBIQUITIN-LIKE_ZINC FINGER PROTEIN 1"/>
    <property type="match status" value="1"/>
</dbReference>
<reference evidence="7 8" key="1">
    <citation type="journal article" date="2018" name="Mol. Biol. Evol.">
        <title>Broad Genomic Sampling Reveals a Smut Pathogenic Ancestry of the Fungal Clade Ustilaginomycotina.</title>
        <authorList>
            <person name="Kijpornyongpan T."/>
            <person name="Mondo S.J."/>
            <person name="Barry K."/>
            <person name="Sandor L."/>
            <person name="Lee J."/>
            <person name="Lipzen A."/>
            <person name="Pangilinan J."/>
            <person name="LaButti K."/>
            <person name="Hainaut M."/>
            <person name="Henrissat B."/>
            <person name="Grigoriev I.V."/>
            <person name="Spatafora J.W."/>
            <person name="Aime M.C."/>
        </authorList>
    </citation>
    <scope>NUCLEOTIDE SEQUENCE [LARGE SCALE GENOMIC DNA]</scope>
    <source>
        <strain evidence="7 8">MCA 4658</strain>
    </source>
</reference>
<dbReference type="SUPFAM" id="SSF118310">
    <property type="entry name" value="AN1-like Zinc finger"/>
    <property type="match status" value="2"/>
</dbReference>
<dbReference type="GeneID" id="37033740"/>
<dbReference type="Gene3D" id="4.10.1110.10">
    <property type="entry name" value="AN1-like Zinc finger"/>
    <property type="match status" value="2"/>
</dbReference>
<dbReference type="AlphaFoldDB" id="A0A316W0L4"/>
<dbReference type="InterPro" id="IPR000058">
    <property type="entry name" value="Znf_AN1"/>
</dbReference>
<keyword evidence="8" id="KW-1185">Reference proteome</keyword>
<evidence type="ECO:0000313" key="7">
    <source>
        <dbReference type="EMBL" id="PWN42081.1"/>
    </source>
</evidence>
<dbReference type="OrthoDB" id="431929at2759"/>
<evidence type="ECO:0000256" key="1">
    <source>
        <dbReference type="ARBA" id="ARBA00022723"/>
    </source>
</evidence>
<dbReference type="SMART" id="SM00154">
    <property type="entry name" value="ZnF_AN1"/>
    <property type="match status" value="2"/>
</dbReference>
<evidence type="ECO:0000259" key="6">
    <source>
        <dbReference type="PROSITE" id="PS51039"/>
    </source>
</evidence>
<accession>A0A316W0L4</accession>
<evidence type="ECO:0000256" key="5">
    <source>
        <dbReference type="SAM" id="MobiDB-lite"/>
    </source>
</evidence>
<feature type="domain" description="AN1-type" evidence="6">
    <location>
        <begin position="122"/>
        <end position="170"/>
    </location>
</feature>
<dbReference type="RefSeq" id="XP_025369241.1">
    <property type="nucleotide sequence ID" value="XM_025511870.1"/>
</dbReference>
<keyword evidence="2 4" id="KW-0863">Zinc-finger</keyword>
<feature type="region of interest" description="Disordered" evidence="5">
    <location>
        <begin position="157"/>
        <end position="251"/>
    </location>
</feature>